<comment type="caution">
    <text evidence="1">The sequence shown here is derived from an EMBL/GenBank/DDBJ whole genome shotgun (WGS) entry which is preliminary data.</text>
</comment>
<dbReference type="Proteomes" id="UP000663829">
    <property type="component" value="Unassembled WGS sequence"/>
</dbReference>
<name>A0A814ARL2_9BILA</name>
<dbReference type="Proteomes" id="UP000681722">
    <property type="component" value="Unassembled WGS sequence"/>
</dbReference>
<dbReference type="EMBL" id="CAJOBA010005200">
    <property type="protein sequence ID" value="CAF3736192.1"/>
    <property type="molecule type" value="Genomic_DNA"/>
</dbReference>
<evidence type="ECO:0000313" key="3">
    <source>
        <dbReference type="EMBL" id="CAF3696347.1"/>
    </source>
</evidence>
<dbReference type="Proteomes" id="UP000682733">
    <property type="component" value="Unassembled WGS sequence"/>
</dbReference>
<dbReference type="OrthoDB" id="8959254at2759"/>
<sequence length="198" mass="22155">MTSVMPVNVPSSSTTDGAAHKEIENALLFCGCYTHCFGEFQMYQNNIIEMTTQFDDGCFYDYHRAFATKCAALLKAGIVVDWSTRVLELYSTIVAGRKAKTCSVCGSVEHASTSCPNFDISTSVTVARERSTVQPSSTRPLRPHAFIDGADKEIRELWNVNRCHRSRCSYHHVCNKCFAKHRQGGRNGENCSRVVRNK</sequence>
<evidence type="ECO:0000313" key="2">
    <source>
        <dbReference type="EMBL" id="CAF0964169.1"/>
    </source>
</evidence>
<dbReference type="EMBL" id="CAJNOK010005195">
    <property type="protein sequence ID" value="CAF0964169.1"/>
    <property type="molecule type" value="Genomic_DNA"/>
</dbReference>
<protein>
    <submittedName>
        <fullName evidence="1">Uncharacterized protein</fullName>
    </submittedName>
</protein>
<gene>
    <name evidence="1" type="ORF">GPM918_LOCUS9411</name>
    <name evidence="2" type="ORF">OVA965_LOCUS12764</name>
    <name evidence="3" type="ORF">SRO942_LOCUS9408</name>
    <name evidence="4" type="ORF">TMI583_LOCUS12767</name>
</gene>
<evidence type="ECO:0000313" key="1">
    <source>
        <dbReference type="EMBL" id="CAF0916300.1"/>
    </source>
</evidence>
<reference evidence="1" key="1">
    <citation type="submission" date="2021-02" db="EMBL/GenBank/DDBJ databases">
        <authorList>
            <person name="Nowell W R."/>
        </authorList>
    </citation>
    <scope>NUCLEOTIDE SEQUENCE</scope>
</reference>
<evidence type="ECO:0000313" key="5">
    <source>
        <dbReference type="Proteomes" id="UP000663829"/>
    </source>
</evidence>
<dbReference type="EMBL" id="CAJOBC010001747">
    <property type="protein sequence ID" value="CAF3696347.1"/>
    <property type="molecule type" value="Genomic_DNA"/>
</dbReference>
<organism evidence="1 5">
    <name type="scientific">Didymodactylos carnosus</name>
    <dbReference type="NCBI Taxonomy" id="1234261"/>
    <lineage>
        <taxon>Eukaryota</taxon>
        <taxon>Metazoa</taxon>
        <taxon>Spiralia</taxon>
        <taxon>Gnathifera</taxon>
        <taxon>Rotifera</taxon>
        <taxon>Eurotatoria</taxon>
        <taxon>Bdelloidea</taxon>
        <taxon>Philodinida</taxon>
        <taxon>Philodinidae</taxon>
        <taxon>Didymodactylos</taxon>
    </lineage>
</organism>
<evidence type="ECO:0000313" key="4">
    <source>
        <dbReference type="EMBL" id="CAF3736192.1"/>
    </source>
</evidence>
<dbReference type="EMBL" id="CAJNOQ010001748">
    <property type="protein sequence ID" value="CAF0916300.1"/>
    <property type="molecule type" value="Genomic_DNA"/>
</dbReference>
<dbReference type="AlphaFoldDB" id="A0A814ARL2"/>
<accession>A0A814ARL2</accession>
<dbReference type="Proteomes" id="UP000677228">
    <property type="component" value="Unassembled WGS sequence"/>
</dbReference>
<keyword evidence="5" id="KW-1185">Reference proteome</keyword>
<proteinExistence type="predicted"/>